<sequence length="198" mass="22852">MNNNLLTERALHGVFNTTSYITFGTTDDPLPYPHKDVLRSNFSGKQMQSHTPKLGFQTNDVFFQKEHPWVSDGDLYIDKNMYLTSQPERFKGFLSSDFSKTDEFSNVCRTEQYRSQLKMDNKFAKKSLSMMAKKMIEMAKTYPEIGKRTPTKFDGPKFVYDVGKAGLATTAHCSKCHKQTYYCQHQIAYCNNNPTFVK</sequence>
<dbReference type="EMBL" id="OZ019899">
    <property type="protein sequence ID" value="CAK9232535.1"/>
    <property type="molecule type" value="Genomic_DNA"/>
</dbReference>
<protein>
    <submittedName>
        <fullName evidence="1">Uncharacterized protein</fullName>
    </submittedName>
</protein>
<organism evidence="1 2">
    <name type="scientific">Sphagnum troendelagicum</name>
    <dbReference type="NCBI Taxonomy" id="128251"/>
    <lineage>
        <taxon>Eukaryota</taxon>
        <taxon>Viridiplantae</taxon>
        <taxon>Streptophyta</taxon>
        <taxon>Embryophyta</taxon>
        <taxon>Bryophyta</taxon>
        <taxon>Sphagnophytina</taxon>
        <taxon>Sphagnopsida</taxon>
        <taxon>Sphagnales</taxon>
        <taxon>Sphagnaceae</taxon>
        <taxon>Sphagnum</taxon>
    </lineage>
</organism>
<keyword evidence="2" id="KW-1185">Reference proteome</keyword>
<gene>
    <name evidence="1" type="ORF">CSSPTR1EN2_LOCUS21306</name>
</gene>
<evidence type="ECO:0000313" key="1">
    <source>
        <dbReference type="EMBL" id="CAK9232535.1"/>
    </source>
</evidence>
<dbReference type="Proteomes" id="UP001497512">
    <property type="component" value="Chromosome 7"/>
</dbReference>
<name>A0ABP0UXT4_9BRYO</name>
<accession>A0ABP0UXT4</accession>
<reference evidence="1" key="1">
    <citation type="submission" date="2024-02" db="EMBL/GenBank/DDBJ databases">
        <authorList>
            <consortium name="ELIXIR-Norway"/>
            <consortium name="Elixir Norway"/>
        </authorList>
    </citation>
    <scope>NUCLEOTIDE SEQUENCE</scope>
</reference>
<proteinExistence type="predicted"/>
<feature type="non-terminal residue" evidence="1">
    <location>
        <position position="1"/>
    </location>
</feature>
<evidence type="ECO:0000313" key="2">
    <source>
        <dbReference type="Proteomes" id="UP001497512"/>
    </source>
</evidence>